<dbReference type="SUPFAM" id="SSF48452">
    <property type="entry name" value="TPR-like"/>
    <property type="match status" value="1"/>
</dbReference>
<gene>
    <name evidence="1" type="ORF">ENS15_00205</name>
</gene>
<dbReference type="InterPro" id="IPR011990">
    <property type="entry name" value="TPR-like_helical_dom_sf"/>
</dbReference>
<evidence type="ECO:0008006" key="2">
    <source>
        <dbReference type="Google" id="ProtNLM"/>
    </source>
</evidence>
<dbReference type="AlphaFoldDB" id="A0A7C3N7U0"/>
<name>A0A7C3N7U0_UNCW3</name>
<reference evidence="1" key="1">
    <citation type="journal article" date="2020" name="mSystems">
        <title>Genome- and Community-Level Interaction Insights into Carbon Utilization and Element Cycling Functions of Hydrothermarchaeota in Hydrothermal Sediment.</title>
        <authorList>
            <person name="Zhou Z."/>
            <person name="Liu Y."/>
            <person name="Xu W."/>
            <person name="Pan J."/>
            <person name="Luo Z.H."/>
            <person name="Li M."/>
        </authorList>
    </citation>
    <scope>NUCLEOTIDE SEQUENCE [LARGE SCALE GENOMIC DNA]</scope>
    <source>
        <strain evidence="1">SpSt-464</strain>
    </source>
</reference>
<protein>
    <recommendedName>
        <fullName evidence="2">Tetratricopeptide repeat protein</fullName>
    </recommendedName>
</protein>
<organism evidence="1">
    <name type="scientific">candidate division WOR-3 bacterium</name>
    <dbReference type="NCBI Taxonomy" id="2052148"/>
    <lineage>
        <taxon>Bacteria</taxon>
        <taxon>Bacteria division WOR-3</taxon>
    </lineage>
</organism>
<comment type="caution">
    <text evidence="1">The sequence shown here is derived from an EMBL/GenBank/DDBJ whole genome shotgun (WGS) entry which is preliminary data.</text>
</comment>
<accession>A0A7C3N7U0</accession>
<evidence type="ECO:0000313" key="1">
    <source>
        <dbReference type="EMBL" id="HFK23064.1"/>
    </source>
</evidence>
<dbReference type="Gene3D" id="1.25.40.10">
    <property type="entry name" value="Tetratricopeptide repeat domain"/>
    <property type="match status" value="1"/>
</dbReference>
<sequence>MENFKDFILKGKRLESFTEKVEFFVDLFSKTKYKEFYQSIIILYNLLNIFEDRYQVIFHLFNHYLYLKIYPESFSLMKELKERKEDFFSLLQKYPLPEEFSNKNLDEIKIFLDFLIKEKDNFGALYYELATISKGLVDGDLNDSFFKKAIDFSEGDAKVRIILRYSDILLKEGKEEGSIEILTFYINELDNSFLQLMYKLASIYEIKDQTKAVQIYEKISKYDPDFLDVQEKISKLTNGEKEYKIKNTEKFDLGNENHIHFL</sequence>
<proteinExistence type="predicted"/>
<dbReference type="EMBL" id="DSTT01000001">
    <property type="protein sequence ID" value="HFK23064.1"/>
    <property type="molecule type" value="Genomic_DNA"/>
</dbReference>